<evidence type="ECO:0000313" key="2">
    <source>
        <dbReference type="EMBL" id="KAK0630350.1"/>
    </source>
</evidence>
<reference evidence="2" key="1">
    <citation type="submission" date="2023-06" db="EMBL/GenBank/DDBJ databases">
        <title>Genome-scale phylogeny and comparative genomics of the fungal order Sordariales.</title>
        <authorList>
            <consortium name="Lawrence Berkeley National Laboratory"/>
            <person name="Hensen N."/>
            <person name="Bonometti L."/>
            <person name="Westerberg I."/>
            <person name="Brannstrom I.O."/>
            <person name="Guillou S."/>
            <person name="Cros-Aarteil S."/>
            <person name="Calhoun S."/>
            <person name="Haridas S."/>
            <person name="Kuo A."/>
            <person name="Mondo S."/>
            <person name="Pangilinan J."/>
            <person name="Riley R."/>
            <person name="LaButti K."/>
            <person name="Andreopoulos B."/>
            <person name="Lipzen A."/>
            <person name="Chen C."/>
            <person name="Yanf M."/>
            <person name="Daum C."/>
            <person name="Ng V."/>
            <person name="Clum A."/>
            <person name="Steindorff A."/>
            <person name="Ohm R."/>
            <person name="Martin F."/>
            <person name="Silar P."/>
            <person name="Natvig D."/>
            <person name="Lalanne C."/>
            <person name="Gautier V."/>
            <person name="Ament-velasquez S.L."/>
            <person name="Kruys A."/>
            <person name="Hutchinson M.I."/>
            <person name="Powell A.J."/>
            <person name="Barry K."/>
            <person name="Miller A.N."/>
            <person name="Grigoriev I.V."/>
            <person name="Debuchy R."/>
            <person name="Gladieux P."/>
            <person name="Thoren M.H."/>
            <person name="Johannesson H."/>
        </authorList>
    </citation>
    <scope>NUCLEOTIDE SEQUENCE</scope>
    <source>
        <strain evidence="2">SMH3391-2</strain>
    </source>
</reference>
<gene>
    <name evidence="2" type="ORF">B0T17DRAFT_528192</name>
</gene>
<keyword evidence="3" id="KW-1185">Reference proteome</keyword>
<dbReference type="AlphaFoldDB" id="A0AA40C9R8"/>
<organism evidence="2 3">
    <name type="scientific">Bombardia bombarda</name>
    <dbReference type="NCBI Taxonomy" id="252184"/>
    <lineage>
        <taxon>Eukaryota</taxon>
        <taxon>Fungi</taxon>
        <taxon>Dikarya</taxon>
        <taxon>Ascomycota</taxon>
        <taxon>Pezizomycotina</taxon>
        <taxon>Sordariomycetes</taxon>
        <taxon>Sordariomycetidae</taxon>
        <taxon>Sordariales</taxon>
        <taxon>Lasiosphaeriaceae</taxon>
        <taxon>Bombardia</taxon>
    </lineage>
</organism>
<comment type="caution">
    <text evidence="2">The sequence shown here is derived from an EMBL/GenBank/DDBJ whole genome shotgun (WGS) entry which is preliminary data.</text>
</comment>
<accession>A0AA40C9R8</accession>
<sequence length="176" mass="19507">MIIPPKLLPNKLSNIFPHTKHITTVALQLQTPGKYPLPTMNTNNNNQNNYTQPPQMNEAMYTYRRAGVDRTYRPQPGQPLPRDYSQYHGEVPASAMEARQVFPAFHCGTCGPRPAFSAGNGQGRASRKVEEIPGIETRFGNPPPPPAGRYMLGDGGEKKVGKTVARYLGFDVVEQE</sequence>
<evidence type="ECO:0000313" key="3">
    <source>
        <dbReference type="Proteomes" id="UP001174934"/>
    </source>
</evidence>
<feature type="region of interest" description="Disordered" evidence="1">
    <location>
        <begin position="135"/>
        <end position="156"/>
    </location>
</feature>
<dbReference type="EMBL" id="JAULSR010000002">
    <property type="protein sequence ID" value="KAK0630350.1"/>
    <property type="molecule type" value="Genomic_DNA"/>
</dbReference>
<evidence type="ECO:0000256" key="1">
    <source>
        <dbReference type="SAM" id="MobiDB-lite"/>
    </source>
</evidence>
<dbReference type="Proteomes" id="UP001174934">
    <property type="component" value="Unassembled WGS sequence"/>
</dbReference>
<proteinExistence type="predicted"/>
<protein>
    <submittedName>
        <fullName evidence="2">Uncharacterized protein</fullName>
    </submittedName>
</protein>
<name>A0AA40C9R8_9PEZI</name>